<dbReference type="PANTHER" id="PTHR46796">
    <property type="entry name" value="HTH-TYPE TRANSCRIPTIONAL ACTIVATOR RHAS-RELATED"/>
    <property type="match status" value="1"/>
</dbReference>
<feature type="domain" description="HTH araC/xylS-type" evidence="4">
    <location>
        <begin position="168"/>
        <end position="268"/>
    </location>
</feature>
<dbReference type="GO" id="GO:0003700">
    <property type="term" value="F:DNA-binding transcription factor activity"/>
    <property type="evidence" value="ECO:0007669"/>
    <property type="project" value="InterPro"/>
</dbReference>
<protein>
    <submittedName>
        <fullName evidence="5">Helix-turn-helix domain-containing protein</fullName>
    </submittedName>
</protein>
<proteinExistence type="predicted"/>
<keyword evidence="2" id="KW-0238">DNA-binding</keyword>
<name>A0A921KPL2_9MICO</name>
<dbReference type="InterPro" id="IPR046532">
    <property type="entry name" value="DUF6597"/>
</dbReference>
<organism evidence="5 6">
    <name type="scientific">Brachybacterium paraconglomeratum</name>
    <dbReference type="NCBI Taxonomy" id="173362"/>
    <lineage>
        <taxon>Bacteria</taxon>
        <taxon>Bacillati</taxon>
        <taxon>Actinomycetota</taxon>
        <taxon>Actinomycetes</taxon>
        <taxon>Micrococcales</taxon>
        <taxon>Dermabacteraceae</taxon>
        <taxon>Brachybacterium</taxon>
    </lineage>
</organism>
<dbReference type="InterPro" id="IPR018062">
    <property type="entry name" value="HTH_AraC-typ_CS"/>
</dbReference>
<dbReference type="Gene3D" id="1.10.10.60">
    <property type="entry name" value="Homeodomain-like"/>
    <property type="match status" value="1"/>
</dbReference>
<dbReference type="Pfam" id="PF12833">
    <property type="entry name" value="HTH_18"/>
    <property type="match status" value="1"/>
</dbReference>
<dbReference type="SMART" id="SM00342">
    <property type="entry name" value="HTH_ARAC"/>
    <property type="match status" value="1"/>
</dbReference>
<dbReference type="Pfam" id="PF20240">
    <property type="entry name" value="DUF6597"/>
    <property type="match status" value="1"/>
</dbReference>
<dbReference type="InterPro" id="IPR018060">
    <property type="entry name" value="HTH_AraC"/>
</dbReference>
<sequence>MASRASDDIERAHLRDPADRSFTIHRRLPPASLRPWLRRCWIPVWDVPEGERAEQRVLQFPVCLMITTPAYSRFVGPNPGLSTTVLEGRSWGFGVMFAPAAGAVLHGGGLRELAGGHRELEGVPTLAGLTAPLRELMAQGPDEDEVHAACCALVEERIAGLGPPGEEDLLVNAIVEEVENDPALCEVGQLCDRFGLGERALQRLTGRRLGLTPAWLIRRRRLHEAADGLRGDEALAALAARLGYADQSHFTHDVRTATGSTPGELARRWREG</sequence>
<evidence type="ECO:0000313" key="5">
    <source>
        <dbReference type="EMBL" id="HJF48608.1"/>
    </source>
</evidence>
<dbReference type="InterPro" id="IPR050204">
    <property type="entry name" value="AraC_XylS_family_regulators"/>
</dbReference>
<reference evidence="5" key="1">
    <citation type="journal article" date="2021" name="PeerJ">
        <title>Extensive microbial diversity within the chicken gut microbiome revealed by metagenomics and culture.</title>
        <authorList>
            <person name="Gilroy R."/>
            <person name="Ravi A."/>
            <person name="Getino M."/>
            <person name="Pursley I."/>
            <person name="Horton D.L."/>
            <person name="Alikhan N.F."/>
            <person name="Baker D."/>
            <person name="Gharbi K."/>
            <person name="Hall N."/>
            <person name="Watson M."/>
            <person name="Adriaenssens E.M."/>
            <person name="Foster-Nyarko E."/>
            <person name="Jarju S."/>
            <person name="Secka A."/>
            <person name="Antonio M."/>
            <person name="Oren A."/>
            <person name="Chaudhuri R.R."/>
            <person name="La Ragione R."/>
            <person name="Hildebrand F."/>
            <person name="Pallen M.J."/>
        </authorList>
    </citation>
    <scope>NUCLEOTIDE SEQUENCE</scope>
    <source>
        <strain evidence="5">1647</strain>
    </source>
</reference>
<dbReference type="InterPro" id="IPR009057">
    <property type="entry name" value="Homeodomain-like_sf"/>
</dbReference>
<evidence type="ECO:0000313" key="6">
    <source>
        <dbReference type="Proteomes" id="UP000775129"/>
    </source>
</evidence>
<gene>
    <name evidence="5" type="ORF">K8W24_02240</name>
</gene>
<dbReference type="Proteomes" id="UP000775129">
    <property type="component" value="Unassembled WGS sequence"/>
</dbReference>
<evidence type="ECO:0000259" key="4">
    <source>
        <dbReference type="PROSITE" id="PS01124"/>
    </source>
</evidence>
<comment type="caution">
    <text evidence="5">The sequence shown here is derived from an EMBL/GenBank/DDBJ whole genome shotgun (WGS) entry which is preliminary data.</text>
</comment>
<dbReference type="SUPFAM" id="SSF46689">
    <property type="entry name" value="Homeodomain-like"/>
    <property type="match status" value="1"/>
</dbReference>
<evidence type="ECO:0000256" key="2">
    <source>
        <dbReference type="ARBA" id="ARBA00023125"/>
    </source>
</evidence>
<evidence type="ECO:0000256" key="1">
    <source>
        <dbReference type="ARBA" id="ARBA00023015"/>
    </source>
</evidence>
<accession>A0A921KPL2</accession>
<dbReference type="EMBL" id="DYWO01000068">
    <property type="protein sequence ID" value="HJF48608.1"/>
    <property type="molecule type" value="Genomic_DNA"/>
</dbReference>
<keyword evidence="1" id="KW-0805">Transcription regulation</keyword>
<dbReference type="GO" id="GO:0043565">
    <property type="term" value="F:sequence-specific DNA binding"/>
    <property type="evidence" value="ECO:0007669"/>
    <property type="project" value="InterPro"/>
</dbReference>
<dbReference type="AlphaFoldDB" id="A0A921KPL2"/>
<dbReference type="PROSITE" id="PS01124">
    <property type="entry name" value="HTH_ARAC_FAMILY_2"/>
    <property type="match status" value="1"/>
</dbReference>
<keyword evidence="3" id="KW-0804">Transcription</keyword>
<evidence type="ECO:0000256" key="3">
    <source>
        <dbReference type="ARBA" id="ARBA00023163"/>
    </source>
</evidence>
<dbReference type="PANTHER" id="PTHR46796:SF15">
    <property type="entry name" value="BLL1074 PROTEIN"/>
    <property type="match status" value="1"/>
</dbReference>
<reference evidence="5" key="2">
    <citation type="submission" date="2021-09" db="EMBL/GenBank/DDBJ databases">
        <authorList>
            <person name="Gilroy R."/>
        </authorList>
    </citation>
    <scope>NUCLEOTIDE SEQUENCE</scope>
    <source>
        <strain evidence="5">1647</strain>
    </source>
</reference>
<dbReference type="PROSITE" id="PS00041">
    <property type="entry name" value="HTH_ARAC_FAMILY_1"/>
    <property type="match status" value="1"/>
</dbReference>